<keyword evidence="1" id="KW-0433">Leucine-rich repeat</keyword>
<keyword evidence="2" id="KW-0677">Repeat</keyword>
<feature type="domain" description="Disease resistance R13L4/SHOC-2-like LRR" evidence="3">
    <location>
        <begin position="51"/>
        <end position="145"/>
    </location>
</feature>
<dbReference type="Gene3D" id="3.80.10.10">
    <property type="entry name" value="Ribonuclease Inhibitor"/>
    <property type="match status" value="1"/>
</dbReference>
<proteinExistence type="predicted"/>
<dbReference type="InterPro" id="IPR055414">
    <property type="entry name" value="LRR_R13L4/SHOC2-like"/>
</dbReference>
<protein>
    <recommendedName>
        <fullName evidence="3">Disease resistance R13L4/SHOC-2-like LRR domain-containing protein</fullName>
    </recommendedName>
</protein>
<dbReference type="InterPro" id="IPR032675">
    <property type="entry name" value="LRR_dom_sf"/>
</dbReference>
<dbReference type="GO" id="GO:0005737">
    <property type="term" value="C:cytoplasm"/>
    <property type="evidence" value="ECO:0007669"/>
    <property type="project" value="TreeGrafter"/>
</dbReference>
<sequence length="240" mass="27121">MSCCVKANASKEIRTRNHRHVGLEKIFRQVHEPLLCILILADNLIENLPVNLGLLKSLKVATLDGNRIRALPDELGQLVKLERLSVSANLLMSLPETIGRLQNLVLLDISNNKLKFFPESIGSCFSLEELQANDASKFVKRMQELADHILAWKSDFHGPISTGYSLIFYYLEKQVLKRSFMKNSICLLFFQMDGFKDFEACRVFSKAPRNLVNLRLNLFRLDGIATVLTLMKGIASANLA</sequence>
<dbReference type="SUPFAM" id="SSF52058">
    <property type="entry name" value="L domain-like"/>
    <property type="match status" value="1"/>
</dbReference>
<dbReference type="Pfam" id="PF23598">
    <property type="entry name" value="LRR_14"/>
    <property type="match status" value="1"/>
</dbReference>
<dbReference type="InterPro" id="IPR050216">
    <property type="entry name" value="LRR_domain-containing"/>
</dbReference>
<accession>A0AAN8SPJ0</accession>
<evidence type="ECO:0000259" key="3">
    <source>
        <dbReference type="Pfam" id="PF23598"/>
    </source>
</evidence>
<dbReference type="EMBL" id="JBANQN010000012">
    <property type="protein sequence ID" value="KAK6773654.1"/>
    <property type="molecule type" value="Genomic_DNA"/>
</dbReference>
<reference evidence="4 5" key="1">
    <citation type="submission" date="2024-02" db="EMBL/GenBank/DDBJ databases">
        <title>de novo genome assembly of Solanum bulbocastanum strain 11H21.</title>
        <authorList>
            <person name="Hosaka A.J."/>
        </authorList>
    </citation>
    <scope>NUCLEOTIDE SEQUENCE [LARGE SCALE GENOMIC DNA]</scope>
    <source>
        <tissue evidence="4">Young leaves</tissue>
    </source>
</reference>
<comment type="caution">
    <text evidence="4">The sequence shown here is derived from an EMBL/GenBank/DDBJ whole genome shotgun (WGS) entry which is preliminary data.</text>
</comment>
<dbReference type="SMART" id="SM00369">
    <property type="entry name" value="LRR_TYP"/>
    <property type="match status" value="3"/>
</dbReference>
<dbReference type="Proteomes" id="UP001371456">
    <property type="component" value="Unassembled WGS sequence"/>
</dbReference>
<dbReference type="PANTHER" id="PTHR48051:SF1">
    <property type="entry name" value="RAS SUPPRESSOR PROTEIN 1"/>
    <property type="match status" value="1"/>
</dbReference>
<dbReference type="InterPro" id="IPR003591">
    <property type="entry name" value="Leu-rich_rpt_typical-subtyp"/>
</dbReference>
<dbReference type="AlphaFoldDB" id="A0AAN8SPJ0"/>
<evidence type="ECO:0000256" key="2">
    <source>
        <dbReference type="ARBA" id="ARBA00022737"/>
    </source>
</evidence>
<gene>
    <name evidence="4" type="ORF">RDI58_028892</name>
</gene>
<dbReference type="PANTHER" id="PTHR48051">
    <property type="match status" value="1"/>
</dbReference>
<organism evidence="4 5">
    <name type="scientific">Solanum bulbocastanum</name>
    <name type="common">Wild potato</name>
    <dbReference type="NCBI Taxonomy" id="147425"/>
    <lineage>
        <taxon>Eukaryota</taxon>
        <taxon>Viridiplantae</taxon>
        <taxon>Streptophyta</taxon>
        <taxon>Embryophyta</taxon>
        <taxon>Tracheophyta</taxon>
        <taxon>Spermatophyta</taxon>
        <taxon>Magnoliopsida</taxon>
        <taxon>eudicotyledons</taxon>
        <taxon>Gunneridae</taxon>
        <taxon>Pentapetalae</taxon>
        <taxon>asterids</taxon>
        <taxon>lamiids</taxon>
        <taxon>Solanales</taxon>
        <taxon>Solanaceae</taxon>
        <taxon>Solanoideae</taxon>
        <taxon>Solaneae</taxon>
        <taxon>Solanum</taxon>
    </lineage>
</organism>
<evidence type="ECO:0000313" key="4">
    <source>
        <dbReference type="EMBL" id="KAK6773654.1"/>
    </source>
</evidence>
<name>A0AAN8SPJ0_SOLBU</name>
<evidence type="ECO:0000313" key="5">
    <source>
        <dbReference type="Proteomes" id="UP001371456"/>
    </source>
</evidence>
<evidence type="ECO:0000256" key="1">
    <source>
        <dbReference type="ARBA" id="ARBA00022614"/>
    </source>
</evidence>
<keyword evidence="5" id="KW-1185">Reference proteome</keyword>